<gene>
    <name evidence="6" type="ORF">LARSCL_LOCUS9825</name>
</gene>
<feature type="signal peptide" evidence="4">
    <location>
        <begin position="1"/>
        <end position="21"/>
    </location>
</feature>
<feature type="chain" id="PRO_5043651486" description="EF-hand domain-containing protein" evidence="4">
    <location>
        <begin position="22"/>
        <end position="154"/>
    </location>
</feature>
<dbReference type="EMBL" id="CAXIEN010000113">
    <property type="protein sequence ID" value="CAL1278514.1"/>
    <property type="molecule type" value="Genomic_DNA"/>
</dbReference>
<dbReference type="InterPro" id="IPR011992">
    <property type="entry name" value="EF-hand-dom_pair"/>
</dbReference>
<evidence type="ECO:0000259" key="5">
    <source>
        <dbReference type="Pfam" id="PF13499"/>
    </source>
</evidence>
<dbReference type="Pfam" id="PF13499">
    <property type="entry name" value="EF-hand_7"/>
    <property type="match status" value="1"/>
</dbReference>
<dbReference type="InterPro" id="IPR018247">
    <property type="entry name" value="EF_Hand_1_Ca_BS"/>
</dbReference>
<dbReference type="PANTHER" id="PTHR23104">
    <property type="entry name" value="MULTIPLE COAGULATION FACTOR DEFICIENCY PROTEIN 2 NEURAL STEM CELL DERIVED NEURONAL SURVIVAL PROTEIN"/>
    <property type="match status" value="1"/>
</dbReference>
<evidence type="ECO:0000256" key="1">
    <source>
        <dbReference type="ARBA" id="ARBA00022729"/>
    </source>
</evidence>
<comment type="caution">
    <text evidence="6">The sequence shown here is derived from an EMBL/GenBank/DDBJ whole genome shotgun (WGS) entry which is preliminary data.</text>
</comment>
<dbReference type="InterPro" id="IPR052110">
    <property type="entry name" value="MCFD2-like"/>
</dbReference>
<evidence type="ECO:0000256" key="4">
    <source>
        <dbReference type="SAM" id="SignalP"/>
    </source>
</evidence>
<evidence type="ECO:0000313" key="6">
    <source>
        <dbReference type="EMBL" id="CAL1278514.1"/>
    </source>
</evidence>
<name>A0AAV2A3F9_9ARAC</name>
<proteinExistence type="predicted"/>
<feature type="domain" description="EF-hand" evidence="5">
    <location>
        <begin position="65"/>
        <end position="148"/>
    </location>
</feature>
<dbReference type="InterPro" id="IPR002048">
    <property type="entry name" value="EF_hand_dom"/>
</dbReference>
<evidence type="ECO:0000256" key="2">
    <source>
        <dbReference type="ARBA" id="ARBA00022737"/>
    </source>
</evidence>
<dbReference type="Gene3D" id="1.10.238.10">
    <property type="entry name" value="EF-hand"/>
    <property type="match status" value="1"/>
</dbReference>
<keyword evidence="7" id="KW-1185">Reference proteome</keyword>
<keyword evidence="1 4" id="KW-0732">Signal</keyword>
<dbReference type="GO" id="GO:0005509">
    <property type="term" value="F:calcium ion binding"/>
    <property type="evidence" value="ECO:0007669"/>
    <property type="project" value="InterPro"/>
</dbReference>
<protein>
    <recommendedName>
        <fullName evidence="5">EF-hand domain-containing protein</fullName>
    </recommendedName>
</protein>
<evidence type="ECO:0000256" key="3">
    <source>
        <dbReference type="ARBA" id="ARBA00022837"/>
    </source>
</evidence>
<accession>A0AAV2A3F9</accession>
<sequence length="154" mass="17400">MCSSIVLSAVVAAMFLSFGSCEIETNHNHHSHEPQLMMSRSVSDDRHHIGQHMGDVVDIDAMAEDELRFLYFKMHDSDDNNMLDGCELIKSLLHFHVEECKAMGPEHAHHGTTKVFGHDELSLMIDPILSTDDRNLDGFIDYPEFIAAQKSRGF</sequence>
<organism evidence="6 7">
    <name type="scientific">Larinioides sclopetarius</name>
    <dbReference type="NCBI Taxonomy" id="280406"/>
    <lineage>
        <taxon>Eukaryota</taxon>
        <taxon>Metazoa</taxon>
        <taxon>Ecdysozoa</taxon>
        <taxon>Arthropoda</taxon>
        <taxon>Chelicerata</taxon>
        <taxon>Arachnida</taxon>
        <taxon>Araneae</taxon>
        <taxon>Araneomorphae</taxon>
        <taxon>Entelegynae</taxon>
        <taxon>Araneoidea</taxon>
        <taxon>Araneidae</taxon>
        <taxon>Larinioides</taxon>
    </lineage>
</organism>
<dbReference type="SUPFAM" id="SSF47473">
    <property type="entry name" value="EF-hand"/>
    <property type="match status" value="1"/>
</dbReference>
<keyword evidence="3" id="KW-0106">Calcium</keyword>
<dbReference type="AlphaFoldDB" id="A0AAV2A3F9"/>
<dbReference type="PROSITE" id="PS00018">
    <property type="entry name" value="EF_HAND_1"/>
    <property type="match status" value="1"/>
</dbReference>
<dbReference type="Proteomes" id="UP001497382">
    <property type="component" value="Unassembled WGS sequence"/>
</dbReference>
<reference evidence="6 7" key="1">
    <citation type="submission" date="2024-04" db="EMBL/GenBank/DDBJ databases">
        <authorList>
            <person name="Rising A."/>
            <person name="Reimegard J."/>
            <person name="Sonavane S."/>
            <person name="Akerstrom W."/>
            <person name="Nylinder S."/>
            <person name="Hedman E."/>
            <person name="Kallberg Y."/>
        </authorList>
    </citation>
    <scope>NUCLEOTIDE SEQUENCE [LARGE SCALE GENOMIC DNA]</scope>
</reference>
<evidence type="ECO:0000313" key="7">
    <source>
        <dbReference type="Proteomes" id="UP001497382"/>
    </source>
</evidence>
<keyword evidence="2" id="KW-0677">Repeat</keyword>
<dbReference type="PANTHER" id="PTHR23104:SF17">
    <property type="entry name" value="EF-HAND DOMAIN-CONTAINING PROTEIN"/>
    <property type="match status" value="1"/>
</dbReference>